<dbReference type="CDD" id="cd01948">
    <property type="entry name" value="EAL"/>
    <property type="match status" value="1"/>
</dbReference>
<dbReference type="InterPro" id="IPR001633">
    <property type="entry name" value="EAL_dom"/>
</dbReference>
<dbReference type="Pfam" id="PF00563">
    <property type="entry name" value="EAL"/>
    <property type="match status" value="1"/>
</dbReference>
<feature type="region of interest" description="Disordered" evidence="1">
    <location>
        <begin position="381"/>
        <end position="401"/>
    </location>
</feature>
<keyword evidence="4" id="KW-1185">Reference proteome</keyword>
<comment type="caution">
    <text evidence="3">The sequence shown here is derived from an EMBL/GenBank/DDBJ whole genome shotgun (WGS) entry which is preliminary data.</text>
</comment>
<dbReference type="Gene3D" id="3.30.110.200">
    <property type="match status" value="1"/>
</dbReference>
<dbReference type="RefSeq" id="WP_345336456.1">
    <property type="nucleotide sequence ID" value="NZ_BAABJZ010000096.1"/>
</dbReference>
<accession>A0ABP9F870</accession>
<evidence type="ECO:0000313" key="4">
    <source>
        <dbReference type="Proteomes" id="UP001499988"/>
    </source>
</evidence>
<dbReference type="Gene3D" id="3.20.20.450">
    <property type="entry name" value="EAL domain"/>
    <property type="match status" value="1"/>
</dbReference>
<dbReference type="SUPFAM" id="SSF141868">
    <property type="entry name" value="EAL domain-like"/>
    <property type="match status" value="1"/>
</dbReference>
<dbReference type="InterPro" id="IPR032244">
    <property type="entry name" value="LapD_MoxY_N"/>
</dbReference>
<sequence>MTLYRQLVLLFLLCISIISLVNLSIAIGSQQNTVAQNQTLHLNSSLNNLSMAIRPLLLDEDQATLNVTLSAFFDINQFNNIRLDGPEGQALWQKEQNLIKGSVPAWFAGLAWFEAPQGEVTIEAGWRQLGSLHMQIDPSLAYQQLWDAAGELVMMSIGLTVLCCLALFLVLRQLVFPLKALQSASQTLITKREFKPINIQARTLEFREVQSAFNTLGQHFELFFKEQAEEAKKLRGRLYLDPLSGLGNRQLLAADIEHWREQKTNGLMVLIQLPALADILDERGASYYQSFTQNLQQQLDVEVQPCAAFGLYRLQNHELALLVQDVDKQKLLSLLNTIKQVSEGILVDPLGISVQQSRITGLYSEHPEEIGEMLTLLDNHQQEEREPNSASLHQHNPNTEGVRGRQQWVEFVEQAIAHQAIEFRQQAVLDTQGNALHFEVFSSIVTPTENCPASSFLPFLELQEKTTQFDRHVIEQMFLKLDLHNKRTLAVNLSASSLLDIGFMRWLGRILKRYPQYRHRLYLEISEVLIYQHTDSAAQICESINQAGYAFGIDHFGRNLNRVDYLTQIPRPAYVKLDYLYSQGLDDTQGRDLLTALCRTAHKLNILTIATRVENSDQLALYQELHVDAVQGYISQNWEEVQQL</sequence>
<dbReference type="PANTHER" id="PTHR33121">
    <property type="entry name" value="CYCLIC DI-GMP PHOSPHODIESTERASE PDEF"/>
    <property type="match status" value="1"/>
</dbReference>
<gene>
    <name evidence="3" type="ORF">GCM10023333_31990</name>
</gene>
<dbReference type="SMART" id="SM00052">
    <property type="entry name" value="EAL"/>
    <property type="match status" value="1"/>
</dbReference>
<feature type="domain" description="EAL" evidence="2">
    <location>
        <begin position="405"/>
        <end position="644"/>
    </location>
</feature>
<evidence type="ECO:0000313" key="3">
    <source>
        <dbReference type="EMBL" id="GAA4896348.1"/>
    </source>
</evidence>
<dbReference type="PROSITE" id="PS50883">
    <property type="entry name" value="EAL"/>
    <property type="match status" value="1"/>
</dbReference>
<dbReference type="EMBL" id="BAABJZ010000096">
    <property type="protein sequence ID" value="GAA4896348.1"/>
    <property type="molecule type" value="Genomic_DNA"/>
</dbReference>
<name>A0ABP9F870_9GAMM</name>
<evidence type="ECO:0000259" key="2">
    <source>
        <dbReference type="PROSITE" id="PS50883"/>
    </source>
</evidence>
<dbReference type="InterPro" id="IPR042461">
    <property type="entry name" value="LapD_MoxY_peri_C"/>
</dbReference>
<dbReference type="Proteomes" id="UP001499988">
    <property type="component" value="Unassembled WGS sequence"/>
</dbReference>
<dbReference type="InterPro" id="IPR043128">
    <property type="entry name" value="Rev_trsase/Diguanyl_cyclase"/>
</dbReference>
<dbReference type="InterPro" id="IPR050706">
    <property type="entry name" value="Cyclic-di-GMP_PDE-like"/>
</dbReference>
<dbReference type="InterPro" id="IPR035919">
    <property type="entry name" value="EAL_sf"/>
</dbReference>
<dbReference type="Pfam" id="PF16448">
    <property type="entry name" value="LapD_MoxY_N"/>
    <property type="match status" value="1"/>
</dbReference>
<feature type="compositionally biased region" description="Polar residues" evidence="1">
    <location>
        <begin position="388"/>
        <end position="399"/>
    </location>
</feature>
<protein>
    <submittedName>
        <fullName evidence="3">LapD/MoxY N-terminal periplasmic domain-containing protein</fullName>
    </submittedName>
</protein>
<proteinExistence type="predicted"/>
<evidence type="ECO:0000256" key="1">
    <source>
        <dbReference type="SAM" id="MobiDB-lite"/>
    </source>
</evidence>
<dbReference type="Gene3D" id="3.30.70.270">
    <property type="match status" value="1"/>
</dbReference>
<organism evidence="3 4">
    <name type="scientific">Ferrimonas pelagia</name>
    <dbReference type="NCBI Taxonomy" id="1177826"/>
    <lineage>
        <taxon>Bacteria</taxon>
        <taxon>Pseudomonadati</taxon>
        <taxon>Pseudomonadota</taxon>
        <taxon>Gammaproteobacteria</taxon>
        <taxon>Alteromonadales</taxon>
        <taxon>Ferrimonadaceae</taxon>
        <taxon>Ferrimonas</taxon>
    </lineage>
</organism>
<reference evidence="4" key="1">
    <citation type="journal article" date="2019" name="Int. J. Syst. Evol. Microbiol.">
        <title>The Global Catalogue of Microorganisms (GCM) 10K type strain sequencing project: providing services to taxonomists for standard genome sequencing and annotation.</title>
        <authorList>
            <consortium name="The Broad Institute Genomics Platform"/>
            <consortium name="The Broad Institute Genome Sequencing Center for Infectious Disease"/>
            <person name="Wu L."/>
            <person name="Ma J."/>
        </authorList>
    </citation>
    <scope>NUCLEOTIDE SEQUENCE [LARGE SCALE GENOMIC DNA]</scope>
    <source>
        <strain evidence="4">JCM 18401</strain>
    </source>
</reference>
<dbReference type="PANTHER" id="PTHR33121:SF79">
    <property type="entry name" value="CYCLIC DI-GMP PHOSPHODIESTERASE PDED-RELATED"/>
    <property type="match status" value="1"/>
</dbReference>
<dbReference type="Gene3D" id="6.20.270.20">
    <property type="entry name" value="LapD/MoxY periplasmic domain"/>
    <property type="match status" value="1"/>
</dbReference>